<keyword evidence="8" id="KW-0560">Oxidoreductase</keyword>
<reference evidence="8 10" key="1">
    <citation type="journal article" date="2014" name="BMC Genomics">
        <title>The genome of the intracellular bacterium of the coastal bivalve, Solemya velum: a blueprint for thriving in and out of symbiosis.</title>
        <authorList>
            <person name="Dmytrenko O."/>
            <person name="Russell S.L."/>
            <person name="Loo W.T."/>
            <person name="Fontanez K.M."/>
            <person name="Liao L."/>
            <person name="Roeselers G."/>
            <person name="Sharma R."/>
            <person name="Stewart F.J."/>
            <person name="Newton I.L."/>
            <person name="Woyke T."/>
            <person name="Wu D."/>
            <person name="Lang J.M."/>
            <person name="Eisen J.A."/>
            <person name="Cavanaugh C.M."/>
        </authorList>
    </citation>
    <scope>NUCLEOTIDE SEQUENCE [LARGE SCALE GENOMIC DNA]</scope>
    <source>
        <strain evidence="8 10">WH</strain>
    </source>
</reference>
<dbReference type="PANTHER" id="PTHR11552">
    <property type="entry name" value="GLUCOSE-METHANOL-CHOLINE GMC OXIDOREDUCTASE"/>
    <property type="match status" value="1"/>
</dbReference>
<dbReference type="InterPro" id="IPR012132">
    <property type="entry name" value="GMC_OxRdtase"/>
</dbReference>
<evidence type="ECO:0000313" key="8">
    <source>
        <dbReference type="EMBL" id="KHF26035.1"/>
    </source>
</evidence>
<evidence type="ECO:0000256" key="3">
    <source>
        <dbReference type="ARBA" id="ARBA00022630"/>
    </source>
</evidence>
<dbReference type="PANTHER" id="PTHR11552:SF147">
    <property type="entry name" value="CHOLINE DEHYDROGENASE, MITOCHONDRIAL"/>
    <property type="match status" value="1"/>
</dbReference>
<dbReference type="Pfam" id="PF05199">
    <property type="entry name" value="GMC_oxred_C"/>
    <property type="match status" value="1"/>
</dbReference>
<evidence type="ECO:0000313" key="9">
    <source>
        <dbReference type="EMBL" id="OOY33946.1"/>
    </source>
</evidence>
<dbReference type="SUPFAM" id="SSF51905">
    <property type="entry name" value="FAD/NAD(P)-binding domain"/>
    <property type="match status" value="1"/>
</dbReference>
<evidence type="ECO:0000256" key="1">
    <source>
        <dbReference type="ARBA" id="ARBA00001974"/>
    </source>
</evidence>
<dbReference type="GO" id="GO:0008812">
    <property type="term" value="F:choline dehydrogenase activity"/>
    <property type="evidence" value="ECO:0007669"/>
    <property type="project" value="UniProtKB-EC"/>
</dbReference>
<dbReference type="EMBL" id="MPNX01000027">
    <property type="protein sequence ID" value="OOY33946.1"/>
    <property type="molecule type" value="Genomic_DNA"/>
</dbReference>
<dbReference type="PROSITE" id="PS00623">
    <property type="entry name" value="GMC_OXRED_1"/>
    <property type="match status" value="1"/>
</dbReference>
<dbReference type="InterPro" id="IPR007867">
    <property type="entry name" value="GMC_OxRtase_C"/>
</dbReference>
<sequence>MQLYGTYNYIIVGAGAAGCVLANRLTKDPETRVLLLEAGGKDDWMWIKIPVGYLYCIGNPRTDWCYQTEPQEGLNGRSILYARGKTLGGSTSINAMLYMRGQQRDYDEWAQLSGDESWNWKSVTRHFMKSEDYWRGADEIHATGGEWRVEQQRLHWDILDRFVEAAGQAGIAESEDFNRGDNSGVGRFEVNQKRGTRWSASRGFLDPIRHRPNLTVVTGALSDKLIYNDTNSVEGIEFILDGERFYAAALTETILAAGAIGSPAILQRSGIGPVEVLQKAGIEPVLELPGVGQNLQDHLQLRTIFKVEGIKTLNQQYHSLKGKLSMALEYLLFRKGPLSMAPSQLGAFLKSDASVETPDLEYHVQPLSLDKFGEPLHKFPAFTASICDLRPTSRGYVNVTDNDPASAPAISPEYLSTDEDRTKAAQALRITREIVSQDAFKPFKPVEHLPGIQYQNNDELAHAAGDVGTTIFHPVGTCKMGKTDDPAAVVDSHLRVIGMKGLRVVDASIMPIITSGNTSSPTIMIAEKGSEMILQDRERLLR</sequence>
<organism evidence="8 10">
    <name type="scientific">Solemya velum gill symbiont</name>
    <dbReference type="NCBI Taxonomy" id="2340"/>
    <lineage>
        <taxon>Bacteria</taxon>
        <taxon>Pseudomonadati</taxon>
        <taxon>Pseudomonadota</taxon>
        <taxon>Gammaproteobacteria</taxon>
        <taxon>sulfur-oxidizing symbionts</taxon>
    </lineage>
</organism>
<dbReference type="Gene3D" id="3.50.50.60">
    <property type="entry name" value="FAD/NAD(P)-binding domain"/>
    <property type="match status" value="1"/>
</dbReference>
<dbReference type="eggNOG" id="COG2303">
    <property type="taxonomic scope" value="Bacteria"/>
</dbReference>
<feature type="domain" description="Glucose-methanol-choline oxidoreductase N-terminal" evidence="6">
    <location>
        <begin position="84"/>
        <end position="107"/>
    </location>
</feature>
<keyword evidence="4 5" id="KW-0274">FAD</keyword>
<comment type="cofactor">
    <cofactor evidence="1">
        <name>FAD</name>
        <dbReference type="ChEBI" id="CHEBI:57692"/>
    </cofactor>
</comment>
<dbReference type="Proteomes" id="UP000030856">
    <property type="component" value="Unassembled WGS sequence"/>
</dbReference>
<protein>
    <submittedName>
        <fullName evidence="8 9">Choline dehydrogenase</fullName>
        <ecNumber evidence="8">1.1.99.1</ecNumber>
    </submittedName>
</protein>
<dbReference type="PIRSF" id="PIRSF000137">
    <property type="entry name" value="Alcohol_oxidase"/>
    <property type="match status" value="1"/>
</dbReference>
<evidence type="ECO:0000256" key="2">
    <source>
        <dbReference type="ARBA" id="ARBA00010790"/>
    </source>
</evidence>
<dbReference type="PROSITE" id="PS00624">
    <property type="entry name" value="GMC_OXRED_2"/>
    <property type="match status" value="1"/>
</dbReference>
<gene>
    <name evidence="9" type="ORF">BOV88_12500</name>
    <name evidence="8" type="ORF">JV46_14030</name>
</gene>
<reference evidence="9 11" key="2">
    <citation type="submission" date="2016-11" db="EMBL/GenBank/DDBJ databases">
        <title>Mixed transmission modes and dynamic genome evolution in an obligate animal-bacterial symbiosis.</title>
        <authorList>
            <person name="Russell S.L."/>
            <person name="Corbett-Detig R.B."/>
            <person name="Cavanaugh C.M."/>
        </authorList>
    </citation>
    <scope>NUCLEOTIDE SEQUENCE [LARGE SCALE GENOMIC DNA]</scope>
    <source>
        <strain evidence="9">MA-KB16</strain>
    </source>
</reference>
<feature type="domain" description="Glucose-methanol-choline oxidoreductase N-terminal" evidence="7">
    <location>
        <begin position="258"/>
        <end position="272"/>
    </location>
</feature>
<keyword evidence="3 5" id="KW-0285">Flavoprotein</keyword>
<proteinExistence type="inferred from homology"/>
<evidence type="ECO:0000313" key="11">
    <source>
        <dbReference type="Proteomes" id="UP000190962"/>
    </source>
</evidence>
<evidence type="ECO:0000256" key="4">
    <source>
        <dbReference type="ARBA" id="ARBA00022827"/>
    </source>
</evidence>
<dbReference type="Proteomes" id="UP000190962">
    <property type="component" value="Unassembled WGS sequence"/>
</dbReference>
<dbReference type="Gene3D" id="3.30.560.10">
    <property type="entry name" value="Glucose Oxidase, domain 3"/>
    <property type="match status" value="1"/>
</dbReference>
<evidence type="ECO:0000256" key="5">
    <source>
        <dbReference type="RuleBase" id="RU003968"/>
    </source>
</evidence>
<keyword evidence="10" id="KW-1185">Reference proteome</keyword>
<evidence type="ECO:0000259" key="6">
    <source>
        <dbReference type="PROSITE" id="PS00623"/>
    </source>
</evidence>
<evidence type="ECO:0000259" key="7">
    <source>
        <dbReference type="PROSITE" id="PS00624"/>
    </source>
</evidence>
<dbReference type="STRING" id="2340.JV46_14030"/>
<evidence type="ECO:0000313" key="10">
    <source>
        <dbReference type="Proteomes" id="UP000030856"/>
    </source>
</evidence>
<name>A0A0B0HAC1_SOVGS</name>
<dbReference type="EC" id="1.1.99.1" evidence="8"/>
<dbReference type="SUPFAM" id="SSF54373">
    <property type="entry name" value="FAD-linked reductases, C-terminal domain"/>
    <property type="match status" value="1"/>
</dbReference>
<dbReference type="GO" id="GO:0050660">
    <property type="term" value="F:flavin adenine dinucleotide binding"/>
    <property type="evidence" value="ECO:0007669"/>
    <property type="project" value="InterPro"/>
</dbReference>
<accession>A0A0B0HAC1</accession>
<dbReference type="InterPro" id="IPR000172">
    <property type="entry name" value="GMC_OxRdtase_N"/>
</dbReference>
<dbReference type="InterPro" id="IPR036188">
    <property type="entry name" value="FAD/NAD-bd_sf"/>
</dbReference>
<dbReference type="PATRIC" id="fig|2340.3.peg.547"/>
<dbReference type="Pfam" id="PF00732">
    <property type="entry name" value="GMC_oxred_N"/>
    <property type="match status" value="1"/>
</dbReference>
<comment type="similarity">
    <text evidence="2 5">Belongs to the GMC oxidoreductase family.</text>
</comment>
<dbReference type="RefSeq" id="WP_043115754.1">
    <property type="nucleotide sequence ID" value="NZ_JRAA01000001.1"/>
</dbReference>
<dbReference type="EMBL" id="JRAA01000001">
    <property type="protein sequence ID" value="KHF26035.1"/>
    <property type="molecule type" value="Genomic_DNA"/>
</dbReference>
<comment type="caution">
    <text evidence="8">The sequence shown here is derived from an EMBL/GenBank/DDBJ whole genome shotgun (WGS) entry which is preliminary data.</text>
</comment>
<dbReference type="AlphaFoldDB" id="A0A0B0HAC1"/>
<dbReference type="OrthoDB" id="9785276at2"/>